<keyword evidence="1" id="KW-0808">Transferase</keyword>
<dbReference type="GO" id="GO:0042793">
    <property type="term" value="P:plastid transcription"/>
    <property type="evidence" value="ECO:0007669"/>
    <property type="project" value="TreeGrafter"/>
</dbReference>
<dbReference type="GO" id="GO:0009658">
    <property type="term" value="P:chloroplast organization"/>
    <property type="evidence" value="ECO:0007669"/>
    <property type="project" value="TreeGrafter"/>
</dbReference>
<dbReference type="EMBL" id="JAAWWB010000016">
    <property type="protein sequence ID" value="KAG6764001.1"/>
    <property type="molecule type" value="Genomic_DNA"/>
</dbReference>
<dbReference type="GO" id="GO:0042644">
    <property type="term" value="C:chloroplast nucleoid"/>
    <property type="evidence" value="ECO:0007669"/>
    <property type="project" value="TreeGrafter"/>
</dbReference>
<dbReference type="AlphaFoldDB" id="A0A8X8CIG9"/>
<reference evidence="5" key="1">
    <citation type="journal article" date="2020" name="bioRxiv">
        <title>Hybrid origin of Populus tomentosa Carr. identified through genome sequencing and phylogenomic analysis.</title>
        <authorList>
            <person name="An X."/>
            <person name="Gao K."/>
            <person name="Chen Z."/>
            <person name="Li J."/>
            <person name="Yang X."/>
            <person name="Yang X."/>
            <person name="Zhou J."/>
            <person name="Guo T."/>
            <person name="Zhao T."/>
            <person name="Huang S."/>
            <person name="Miao D."/>
            <person name="Khan W.U."/>
            <person name="Rao P."/>
            <person name="Ye M."/>
            <person name="Lei B."/>
            <person name="Liao W."/>
            <person name="Wang J."/>
            <person name="Ji L."/>
            <person name="Li Y."/>
            <person name="Guo B."/>
            <person name="Mustafa N.S."/>
            <person name="Li S."/>
            <person name="Yun Q."/>
            <person name="Keller S.R."/>
            <person name="Mao J."/>
            <person name="Zhang R."/>
            <person name="Strauss S.H."/>
        </authorList>
    </citation>
    <scope>NUCLEOTIDE SEQUENCE</scope>
    <source>
        <strain evidence="5">GM15</strain>
        <tissue evidence="5">Leaf</tissue>
    </source>
</reference>
<organism evidence="5 6">
    <name type="scientific">Populus tomentosa</name>
    <name type="common">Chinese white poplar</name>
    <dbReference type="NCBI Taxonomy" id="118781"/>
    <lineage>
        <taxon>Eukaryota</taxon>
        <taxon>Viridiplantae</taxon>
        <taxon>Streptophyta</taxon>
        <taxon>Embryophyta</taxon>
        <taxon>Tracheophyta</taxon>
        <taxon>Spermatophyta</taxon>
        <taxon>Magnoliopsida</taxon>
        <taxon>eudicotyledons</taxon>
        <taxon>Gunneridae</taxon>
        <taxon>Pentapetalae</taxon>
        <taxon>rosids</taxon>
        <taxon>fabids</taxon>
        <taxon>Malpighiales</taxon>
        <taxon>Salicaceae</taxon>
        <taxon>Saliceae</taxon>
        <taxon>Populus</taxon>
    </lineage>
</organism>
<evidence type="ECO:0000313" key="5">
    <source>
        <dbReference type="EMBL" id="KAG6764001.1"/>
    </source>
</evidence>
<feature type="compositionally biased region" description="Acidic residues" evidence="3">
    <location>
        <begin position="173"/>
        <end position="187"/>
    </location>
</feature>
<comment type="caution">
    <text evidence="5">The sequence shown here is derived from an EMBL/GenBank/DDBJ whole genome shotgun (WGS) entry which is preliminary data.</text>
</comment>
<evidence type="ECO:0000259" key="4">
    <source>
        <dbReference type="Pfam" id="PF00294"/>
    </source>
</evidence>
<feature type="domain" description="Carbohydrate kinase PfkB" evidence="4">
    <location>
        <begin position="236"/>
        <end position="309"/>
    </location>
</feature>
<feature type="compositionally biased region" description="Acidic residues" evidence="3">
    <location>
        <begin position="150"/>
        <end position="166"/>
    </location>
</feature>
<sequence>MASLSFTHFLLLSRWQLNWPNHQRMNFVQLQDFRLQNKWGLAAISRKKISEALPEEEPGENGVVGKKKTTRTGTKRTTSRTRKKKVVDALEENSEVVGIHDPTNEKSVVSEDPKKTRRRTRRKDVSASTSLEESSTEKVRKRRARKKMDEDVETQDSESENSDQEQSEFVTNLEDESDGDLELDKDDGEDITFTYDWPPLVCCFGAAQHAFVPTGRPANRLLNYEIHDRMREAYWEPEKFMRAPGGSAGGVAVALASLGGKVAFMGKLGDDEFGQAMLYFLNVNNVQTRSVRMDSKRSTAVSQMKIARRGRLRMTCSKSCAEDSLLKSELNIDVLKQVMGWEEITSPTLNALCLLFFVLLVVVISSCCESVNYSVISLKMIYVFGFLNGPDLCKTDDMKNSTAVSIIMYMNRAKMFYFNTHSLLDRSMRSTALQAIKVSKKLGAVVFYDVNLPLPLWQSSEETKLFIQEAWNLADIVEVTKQELEFLCGIEPDEEYDTRNNTKSKFVHYGPEVVAPLWHENLEVLFVTNGTSKIHYYTREHNGAVHGMEDPPMTPFTSDMSASGDGIAAEEPRNWFALAYSLSWSKCSVVTLESSLSVRMVGLLRMLTVQPDLFTDKEYLESTIKYAIDCGVIDQWLLGRTRGFPPREEMGDEVEPDENGIRSVTEKEYRTLANDSDPEGYMPPPEMECRPVKPVPDDTSLETEKEYAYKASWM</sequence>
<evidence type="ECO:0000256" key="3">
    <source>
        <dbReference type="SAM" id="MobiDB-lite"/>
    </source>
</evidence>
<dbReference type="GO" id="GO:0009662">
    <property type="term" value="P:etioplast organization"/>
    <property type="evidence" value="ECO:0007669"/>
    <property type="project" value="TreeGrafter"/>
</dbReference>
<proteinExistence type="predicted"/>
<dbReference type="Proteomes" id="UP000886885">
    <property type="component" value="Chromosome 8D"/>
</dbReference>
<dbReference type="GO" id="GO:0016301">
    <property type="term" value="F:kinase activity"/>
    <property type="evidence" value="ECO:0007669"/>
    <property type="project" value="UniProtKB-KW"/>
</dbReference>
<name>A0A8X8CIG9_POPTO</name>
<dbReference type="Pfam" id="PF00294">
    <property type="entry name" value="PfkB"/>
    <property type="match status" value="2"/>
</dbReference>
<dbReference type="CDD" id="cd01167">
    <property type="entry name" value="bac_FRK"/>
    <property type="match status" value="1"/>
</dbReference>
<feature type="domain" description="Carbohydrate kinase PfkB" evidence="4">
    <location>
        <begin position="406"/>
        <end position="501"/>
    </location>
</feature>
<dbReference type="PANTHER" id="PTHR43085">
    <property type="entry name" value="HEXOKINASE FAMILY MEMBER"/>
    <property type="match status" value="1"/>
</dbReference>
<keyword evidence="6" id="KW-1185">Reference proteome</keyword>
<evidence type="ECO:0000256" key="2">
    <source>
        <dbReference type="ARBA" id="ARBA00022777"/>
    </source>
</evidence>
<evidence type="ECO:0000313" key="6">
    <source>
        <dbReference type="Proteomes" id="UP000886885"/>
    </source>
</evidence>
<dbReference type="InterPro" id="IPR011611">
    <property type="entry name" value="PfkB_dom"/>
</dbReference>
<gene>
    <name evidence="5" type="ORF">POTOM_031453</name>
</gene>
<dbReference type="InterPro" id="IPR050306">
    <property type="entry name" value="PfkB_Carbo_kinase"/>
</dbReference>
<protein>
    <recommendedName>
        <fullName evidence="4">Carbohydrate kinase PfkB domain-containing protein</fullName>
    </recommendedName>
</protein>
<dbReference type="OrthoDB" id="415590at2759"/>
<feature type="region of interest" description="Disordered" evidence="3">
    <location>
        <begin position="647"/>
        <end position="701"/>
    </location>
</feature>
<feature type="region of interest" description="Disordered" evidence="3">
    <location>
        <begin position="52"/>
        <end position="187"/>
    </location>
</feature>
<accession>A0A8X8CIG9</accession>
<feature type="compositionally biased region" description="Basic residues" evidence="3">
    <location>
        <begin position="65"/>
        <end position="85"/>
    </location>
</feature>
<keyword evidence="2" id="KW-0418">Kinase</keyword>
<dbReference type="PANTHER" id="PTHR43085:SF2">
    <property type="entry name" value="FRUCTOKINASE-LIKE 2, CHLOROPLASTIC"/>
    <property type="match status" value="1"/>
</dbReference>
<feature type="compositionally biased region" description="Basic and acidic residues" evidence="3">
    <location>
        <begin position="102"/>
        <end position="114"/>
    </location>
</feature>
<evidence type="ECO:0000256" key="1">
    <source>
        <dbReference type="ARBA" id="ARBA00022679"/>
    </source>
</evidence>